<dbReference type="RefSeq" id="XP_048129414.1">
    <property type="nucleotide sequence ID" value="XM_048273457.1"/>
</dbReference>
<dbReference type="InterPro" id="IPR005162">
    <property type="entry name" value="Retrotrans_gag_dom"/>
</dbReference>
<sequence>MGKNDIQVFKIPRDELLAWWDSMGEANRTYAKTRLGYLLDLMKIECPPAFIQAMAQFWDPITATFNMEGLELTPTLEEYSAAIGVDFTPRLVQPPIGYEPLSSLAEFLDTNLFEVILITEQPRGRIRTRPRTRIEREEPSPRVGVLETQVNSLVVMITEMKALLEASHARQPAIPDLNNPAHPSPSNVSDKGQHEGAHPVPEVTQAPRVNPQPKALLVVINLEKEEKGKSAVRTEEGAKRLAKIEECLSSQGYELARFDKISPFAKIEVPPDYKEPEFVEKYNGTGRPRAHLKYYLRKMAHYSDYVPLLMNTFQESLACAALAWFIELDLEDYDGWEDLAEDFLHRYKFNTATAPTREDLLRTVKGKNEQIRTYAQRWRALATQVKPSIPEDELVDLFLKALPYEYFDKLNMSGCQTFVHPIKVAKRPEWAMRERKAPEVPARRQYALRKEGGAGVDIAFVPNPPKPKQFSNSNPTQGGSSWSTQKVQEPRKKPPPKRFTPLPRPLSKLLPMLLEERLVAKEPPRPNPMKYPGYDEGRSCVYHMGERGHNVDNCYILKLKVQALIDNHLVEFDKTAPNVQQNPLPDH</sequence>
<feature type="domain" description="Retrotransposon gag" evidence="2">
    <location>
        <begin position="313"/>
        <end position="402"/>
    </location>
</feature>
<organism evidence="4 5">
    <name type="scientific">Rhodamnia argentea</name>
    <dbReference type="NCBI Taxonomy" id="178133"/>
    <lineage>
        <taxon>Eukaryota</taxon>
        <taxon>Viridiplantae</taxon>
        <taxon>Streptophyta</taxon>
        <taxon>Embryophyta</taxon>
        <taxon>Tracheophyta</taxon>
        <taxon>Spermatophyta</taxon>
        <taxon>Magnoliopsida</taxon>
        <taxon>eudicotyledons</taxon>
        <taxon>Gunneridae</taxon>
        <taxon>Pentapetalae</taxon>
        <taxon>rosids</taxon>
        <taxon>malvids</taxon>
        <taxon>Myrtales</taxon>
        <taxon>Myrtaceae</taxon>
        <taxon>Myrtoideae</taxon>
        <taxon>Myrteae</taxon>
        <taxon>Australasian group</taxon>
        <taxon>Rhodamnia</taxon>
    </lineage>
</organism>
<keyword evidence="4" id="KW-1185">Reference proteome</keyword>
<protein>
    <submittedName>
        <fullName evidence="5">Uncharacterized protein LOC115730868</fullName>
    </submittedName>
</protein>
<gene>
    <name evidence="5" type="primary">LOC115730868</name>
</gene>
<dbReference type="GeneID" id="115730868"/>
<dbReference type="Proteomes" id="UP000827889">
    <property type="component" value="Chromosome 2"/>
</dbReference>
<proteinExistence type="predicted"/>
<dbReference type="InterPro" id="IPR056647">
    <property type="entry name" value="DUF7745"/>
</dbReference>
<accession>A0ABM3GYK6</accession>
<dbReference type="Pfam" id="PF03732">
    <property type="entry name" value="Retrotrans_gag"/>
    <property type="match status" value="1"/>
</dbReference>
<dbReference type="Pfam" id="PF24924">
    <property type="entry name" value="DUF7745"/>
    <property type="match status" value="1"/>
</dbReference>
<reference evidence="5" key="2">
    <citation type="submission" date="2025-08" db="UniProtKB">
        <authorList>
            <consortium name="RefSeq"/>
        </authorList>
    </citation>
    <scope>IDENTIFICATION</scope>
    <source>
        <tissue evidence="5">Leaf</tissue>
    </source>
</reference>
<feature type="compositionally biased region" description="Polar residues" evidence="1">
    <location>
        <begin position="469"/>
        <end position="487"/>
    </location>
</feature>
<evidence type="ECO:0000313" key="4">
    <source>
        <dbReference type="Proteomes" id="UP000827889"/>
    </source>
</evidence>
<dbReference type="PANTHER" id="PTHR33223:SF8">
    <property type="entry name" value="OS04G0172440 PROTEIN"/>
    <property type="match status" value="1"/>
</dbReference>
<evidence type="ECO:0000313" key="5">
    <source>
        <dbReference type="RefSeq" id="XP_048129414.1"/>
    </source>
</evidence>
<evidence type="ECO:0000259" key="2">
    <source>
        <dbReference type="Pfam" id="PF03732"/>
    </source>
</evidence>
<evidence type="ECO:0000259" key="3">
    <source>
        <dbReference type="Pfam" id="PF24924"/>
    </source>
</evidence>
<feature type="region of interest" description="Disordered" evidence="1">
    <location>
        <begin position="173"/>
        <end position="208"/>
    </location>
</feature>
<dbReference type="PANTHER" id="PTHR33223">
    <property type="entry name" value="CCHC-TYPE DOMAIN-CONTAINING PROTEIN"/>
    <property type="match status" value="1"/>
</dbReference>
<evidence type="ECO:0000256" key="1">
    <source>
        <dbReference type="SAM" id="MobiDB-lite"/>
    </source>
</evidence>
<name>A0ABM3GYK6_9MYRT</name>
<feature type="region of interest" description="Disordered" evidence="1">
    <location>
        <begin position="457"/>
        <end position="504"/>
    </location>
</feature>
<feature type="domain" description="DUF7745" evidence="3">
    <location>
        <begin position="27"/>
        <end position="90"/>
    </location>
</feature>
<reference evidence="4" key="1">
    <citation type="submission" date="2025-05" db="UniProtKB">
        <authorList>
            <consortium name="RefSeq"/>
        </authorList>
    </citation>
    <scope>NUCLEOTIDE SEQUENCE [LARGE SCALE GENOMIC DNA]</scope>
</reference>